<comment type="caution">
    <text evidence="2">The sequence shown here is derived from an EMBL/GenBank/DDBJ whole genome shotgun (WGS) entry which is preliminary data.</text>
</comment>
<evidence type="ECO:0000256" key="1">
    <source>
        <dbReference type="SAM" id="MobiDB-lite"/>
    </source>
</evidence>
<dbReference type="AlphaFoldDB" id="A0A9P0NUG1"/>
<keyword evidence="3" id="KW-1185">Reference proteome</keyword>
<accession>A0A9P0NUG1</accession>
<organism evidence="2 3">
    <name type="scientific">Acanthoscelides obtectus</name>
    <name type="common">Bean weevil</name>
    <name type="synonym">Bruchus obtectus</name>
    <dbReference type="NCBI Taxonomy" id="200917"/>
    <lineage>
        <taxon>Eukaryota</taxon>
        <taxon>Metazoa</taxon>
        <taxon>Ecdysozoa</taxon>
        <taxon>Arthropoda</taxon>
        <taxon>Hexapoda</taxon>
        <taxon>Insecta</taxon>
        <taxon>Pterygota</taxon>
        <taxon>Neoptera</taxon>
        <taxon>Endopterygota</taxon>
        <taxon>Coleoptera</taxon>
        <taxon>Polyphaga</taxon>
        <taxon>Cucujiformia</taxon>
        <taxon>Chrysomeloidea</taxon>
        <taxon>Chrysomelidae</taxon>
        <taxon>Bruchinae</taxon>
        <taxon>Bruchini</taxon>
        <taxon>Acanthoscelides</taxon>
    </lineage>
</organism>
<reference evidence="2" key="1">
    <citation type="submission" date="2022-03" db="EMBL/GenBank/DDBJ databases">
        <authorList>
            <person name="Sayadi A."/>
        </authorList>
    </citation>
    <scope>NUCLEOTIDE SEQUENCE</scope>
</reference>
<dbReference type="EMBL" id="CAKOFQ010006666">
    <property type="protein sequence ID" value="CAH1956590.1"/>
    <property type="molecule type" value="Genomic_DNA"/>
</dbReference>
<feature type="region of interest" description="Disordered" evidence="1">
    <location>
        <begin position="1"/>
        <end position="25"/>
    </location>
</feature>
<protein>
    <submittedName>
        <fullName evidence="2">Uncharacterized protein</fullName>
    </submittedName>
</protein>
<dbReference type="Proteomes" id="UP001152888">
    <property type="component" value="Unassembled WGS sequence"/>
</dbReference>
<evidence type="ECO:0000313" key="2">
    <source>
        <dbReference type="EMBL" id="CAH1956590.1"/>
    </source>
</evidence>
<gene>
    <name evidence="2" type="ORF">ACAOBT_LOCUS1646</name>
</gene>
<proteinExistence type="predicted"/>
<sequence>MRRARRKTASTFYGGHQTQSEKSDRLPHIIYTRKFRSLLRECTRQSSTGMTIHLRTYVIAGHVLQIKNFCQRSRCKHSRRSSS</sequence>
<evidence type="ECO:0000313" key="3">
    <source>
        <dbReference type="Proteomes" id="UP001152888"/>
    </source>
</evidence>
<name>A0A9P0NUG1_ACAOB</name>